<dbReference type="InterPro" id="IPR020057">
    <property type="entry name" value="Ribosomal_bL25_b-dom"/>
</dbReference>
<dbReference type="AlphaFoldDB" id="A0A9W7BY17"/>
<dbReference type="InterPro" id="IPR037121">
    <property type="entry name" value="Ribosomal_bL25_C"/>
</dbReference>
<organism evidence="7 8">
    <name type="scientific">Triparma strigata</name>
    <dbReference type="NCBI Taxonomy" id="1606541"/>
    <lineage>
        <taxon>Eukaryota</taxon>
        <taxon>Sar</taxon>
        <taxon>Stramenopiles</taxon>
        <taxon>Ochrophyta</taxon>
        <taxon>Bolidophyceae</taxon>
        <taxon>Parmales</taxon>
        <taxon>Triparmaceae</taxon>
        <taxon>Triparma</taxon>
    </lineage>
</organism>
<dbReference type="InterPro" id="IPR011035">
    <property type="entry name" value="Ribosomal_bL25/Gln-tRNA_synth"/>
</dbReference>
<keyword evidence="2" id="KW-0694">RNA-binding</keyword>
<dbReference type="PANTHER" id="PTHR33284:SF1">
    <property type="entry name" value="RIBOSOMAL PROTEIN L25_GLN-TRNA SYNTHETASE, ANTI-CODON-BINDING DOMAIN-CONTAINING PROTEIN"/>
    <property type="match status" value="1"/>
</dbReference>
<dbReference type="PANTHER" id="PTHR33284">
    <property type="entry name" value="RIBOSOMAL PROTEIN L25/GLN-TRNA SYNTHETASE, ANTI-CODON-BINDING DOMAIN-CONTAINING PROTEIN"/>
    <property type="match status" value="1"/>
</dbReference>
<evidence type="ECO:0000313" key="7">
    <source>
        <dbReference type="EMBL" id="GMH95694.1"/>
    </source>
</evidence>
<dbReference type="Proteomes" id="UP001165085">
    <property type="component" value="Unassembled WGS sequence"/>
</dbReference>
<dbReference type="Pfam" id="PF14693">
    <property type="entry name" value="Ribosomal_TL5_C"/>
    <property type="match status" value="1"/>
</dbReference>
<dbReference type="GO" id="GO:0003735">
    <property type="term" value="F:structural constituent of ribosome"/>
    <property type="evidence" value="ECO:0007669"/>
    <property type="project" value="InterPro"/>
</dbReference>
<dbReference type="Gene3D" id="2.170.120.20">
    <property type="entry name" value="Ribosomal protein L25, beta domain"/>
    <property type="match status" value="1"/>
</dbReference>
<dbReference type="EMBL" id="BRXY01000448">
    <property type="protein sequence ID" value="GMH95694.1"/>
    <property type="molecule type" value="Genomic_DNA"/>
</dbReference>
<dbReference type="Pfam" id="PF01386">
    <property type="entry name" value="Ribosomal_L25p"/>
    <property type="match status" value="1"/>
</dbReference>
<dbReference type="GO" id="GO:0022625">
    <property type="term" value="C:cytosolic large ribosomal subunit"/>
    <property type="evidence" value="ECO:0007669"/>
    <property type="project" value="TreeGrafter"/>
</dbReference>
<name>A0A9W7BY17_9STRA</name>
<dbReference type="InterPro" id="IPR020056">
    <property type="entry name" value="Rbsml_bL25/Gln-tRNA_synth_N"/>
</dbReference>
<comment type="caution">
    <text evidence="7">The sequence shown here is derived from an EMBL/GenBank/DDBJ whole genome shotgun (WGS) entry which is preliminary data.</text>
</comment>
<dbReference type="GO" id="GO:0006412">
    <property type="term" value="P:translation"/>
    <property type="evidence" value="ECO:0007669"/>
    <property type="project" value="InterPro"/>
</dbReference>
<dbReference type="GO" id="GO:0008097">
    <property type="term" value="F:5S rRNA binding"/>
    <property type="evidence" value="ECO:0007669"/>
    <property type="project" value="TreeGrafter"/>
</dbReference>
<keyword evidence="3" id="KW-0689">Ribosomal protein</keyword>
<proteinExistence type="predicted"/>
<sequence length="267" mass="30014">MSAAALRTYSRLQRLTARVTSTRPLSSTAWIPPELPILENRLDSKDDEITKYELSCNVRPWSKDGSRYSRTYRSQGLIPGIIYGAPSPTSPEPSRILTLTSHQKIQRELVINKLPGYSALSSRVYDLTLLDSTPSTNAGDVIQVIPRDLQMHPVRNEVLCLNYLRYYPGRPLEIPLRYSMVDDSPALKRGAFILAQNRFVTLTVLPGFKIPNFVEVDCSGLKLKDKVRLDRLALPEGCEWGKDVDDEFLVGSVFGRAKTMAGVEEEE</sequence>
<accession>A0A9W7BY17</accession>
<keyword evidence="4" id="KW-0687">Ribonucleoprotein</keyword>
<reference evidence="8" key="1">
    <citation type="journal article" date="2023" name="Commun. Biol.">
        <title>Genome analysis of Parmales, the sister group of diatoms, reveals the evolutionary specialization of diatoms from phago-mixotrophs to photoautotrophs.</title>
        <authorList>
            <person name="Ban H."/>
            <person name="Sato S."/>
            <person name="Yoshikawa S."/>
            <person name="Yamada K."/>
            <person name="Nakamura Y."/>
            <person name="Ichinomiya M."/>
            <person name="Sato N."/>
            <person name="Blanc-Mathieu R."/>
            <person name="Endo H."/>
            <person name="Kuwata A."/>
            <person name="Ogata H."/>
        </authorList>
    </citation>
    <scope>NUCLEOTIDE SEQUENCE [LARGE SCALE GENOMIC DNA]</scope>
    <source>
        <strain evidence="8">NIES 3701</strain>
    </source>
</reference>
<feature type="domain" description="Large ribosomal subunit protein bL25 L25" evidence="5">
    <location>
        <begin position="54"/>
        <end position="159"/>
    </location>
</feature>
<evidence type="ECO:0000259" key="5">
    <source>
        <dbReference type="Pfam" id="PF01386"/>
    </source>
</evidence>
<protein>
    <recommendedName>
        <fullName evidence="9">Ribosomal protein L25</fullName>
    </recommendedName>
</protein>
<evidence type="ECO:0000259" key="6">
    <source>
        <dbReference type="Pfam" id="PF14693"/>
    </source>
</evidence>
<dbReference type="Gene3D" id="2.40.240.10">
    <property type="entry name" value="Ribosomal Protein L25, Chain P"/>
    <property type="match status" value="1"/>
</dbReference>
<evidence type="ECO:0000256" key="4">
    <source>
        <dbReference type="ARBA" id="ARBA00023274"/>
    </source>
</evidence>
<gene>
    <name evidence="7" type="ORF">TrST_g6421</name>
</gene>
<evidence type="ECO:0000313" key="8">
    <source>
        <dbReference type="Proteomes" id="UP001165085"/>
    </source>
</evidence>
<evidence type="ECO:0000256" key="3">
    <source>
        <dbReference type="ARBA" id="ARBA00022980"/>
    </source>
</evidence>
<evidence type="ECO:0008006" key="9">
    <source>
        <dbReference type="Google" id="ProtNLM"/>
    </source>
</evidence>
<dbReference type="InterPro" id="IPR020930">
    <property type="entry name" value="Ribosomal_uL5_bac-type"/>
</dbReference>
<feature type="domain" description="Large ribosomal subunit protein bL25 beta" evidence="6">
    <location>
        <begin position="173"/>
        <end position="251"/>
    </location>
</feature>
<dbReference type="InterPro" id="IPR029751">
    <property type="entry name" value="Ribosomal_L25_dom"/>
</dbReference>
<dbReference type="CDD" id="cd00495">
    <property type="entry name" value="Ribosomal_L25_TL5_CTC"/>
    <property type="match status" value="1"/>
</dbReference>
<dbReference type="OrthoDB" id="193674at2759"/>
<evidence type="ECO:0000256" key="2">
    <source>
        <dbReference type="ARBA" id="ARBA00022884"/>
    </source>
</evidence>
<dbReference type="SUPFAM" id="SSF50715">
    <property type="entry name" value="Ribosomal protein L25-like"/>
    <property type="match status" value="1"/>
</dbReference>
<keyword evidence="8" id="KW-1185">Reference proteome</keyword>
<keyword evidence="1" id="KW-0699">rRNA-binding</keyword>
<evidence type="ECO:0000256" key="1">
    <source>
        <dbReference type="ARBA" id="ARBA00022730"/>
    </source>
</evidence>